<evidence type="ECO:0000313" key="2">
    <source>
        <dbReference type="Proteomes" id="UP001597295"/>
    </source>
</evidence>
<dbReference type="EMBL" id="JBHUIP010000008">
    <property type="protein sequence ID" value="MFD2262988.1"/>
    <property type="molecule type" value="Genomic_DNA"/>
</dbReference>
<sequence length="144" mass="15888">MKIKNGAEKVLFWRNRADVTLVLARGSTEVGRCQLPIDPQSLTGDIWHMIACCLRAMAGDARRDAHDGMVIQPVPVRDPADGTAHTLIHIPFGPRGDNRLEIASNLYPLPEAVRTRHLSRLADEFEACARLADQYARPALEPAA</sequence>
<proteinExistence type="predicted"/>
<dbReference type="Proteomes" id="UP001597295">
    <property type="component" value="Unassembled WGS sequence"/>
</dbReference>
<protein>
    <submittedName>
        <fullName evidence="1">Uncharacterized protein</fullName>
    </submittedName>
</protein>
<accession>A0ABW5DPD8</accession>
<dbReference type="RefSeq" id="WP_379875956.1">
    <property type="nucleotide sequence ID" value="NZ_JBHUIP010000008.1"/>
</dbReference>
<comment type="caution">
    <text evidence="1">The sequence shown here is derived from an EMBL/GenBank/DDBJ whole genome shotgun (WGS) entry which is preliminary data.</text>
</comment>
<evidence type="ECO:0000313" key="1">
    <source>
        <dbReference type="EMBL" id="MFD2262988.1"/>
    </source>
</evidence>
<name>A0ABW5DPD8_9PROT</name>
<keyword evidence="2" id="KW-1185">Reference proteome</keyword>
<organism evidence="1 2">
    <name type="scientific">Lacibacterium aquatile</name>
    <dbReference type="NCBI Taxonomy" id="1168082"/>
    <lineage>
        <taxon>Bacteria</taxon>
        <taxon>Pseudomonadati</taxon>
        <taxon>Pseudomonadota</taxon>
        <taxon>Alphaproteobacteria</taxon>
        <taxon>Rhodospirillales</taxon>
        <taxon>Rhodospirillaceae</taxon>
    </lineage>
</organism>
<gene>
    <name evidence="1" type="ORF">ACFSM5_08825</name>
</gene>
<reference evidence="2" key="1">
    <citation type="journal article" date="2019" name="Int. J. Syst. Evol. Microbiol.">
        <title>The Global Catalogue of Microorganisms (GCM) 10K type strain sequencing project: providing services to taxonomists for standard genome sequencing and annotation.</title>
        <authorList>
            <consortium name="The Broad Institute Genomics Platform"/>
            <consortium name="The Broad Institute Genome Sequencing Center for Infectious Disease"/>
            <person name="Wu L."/>
            <person name="Ma J."/>
        </authorList>
    </citation>
    <scope>NUCLEOTIDE SEQUENCE [LARGE SCALE GENOMIC DNA]</scope>
    <source>
        <strain evidence="2">CGMCC 1.19062</strain>
    </source>
</reference>